<protein>
    <recommendedName>
        <fullName evidence="4">CCHC-type domain-containing protein</fullName>
    </recommendedName>
</protein>
<comment type="caution">
    <text evidence="2">The sequence shown here is derived from an EMBL/GenBank/DDBJ whole genome shotgun (WGS) entry which is preliminary data.</text>
</comment>
<evidence type="ECO:0000256" key="1">
    <source>
        <dbReference type="SAM" id="Coils"/>
    </source>
</evidence>
<evidence type="ECO:0000313" key="3">
    <source>
        <dbReference type="Proteomes" id="UP000663879"/>
    </source>
</evidence>
<dbReference type="EMBL" id="CAJNOC010010441">
    <property type="protein sequence ID" value="CAF1139864.1"/>
    <property type="molecule type" value="Genomic_DNA"/>
</dbReference>
<dbReference type="AlphaFoldDB" id="A0A814S0N6"/>
<organism evidence="2 3">
    <name type="scientific">Brachionus calyciflorus</name>
    <dbReference type="NCBI Taxonomy" id="104777"/>
    <lineage>
        <taxon>Eukaryota</taxon>
        <taxon>Metazoa</taxon>
        <taxon>Spiralia</taxon>
        <taxon>Gnathifera</taxon>
        <taxon>Rotifera</taxon>
        <taxon>Eurotatoria</taxon>
        <taxon>Monogononta</taxon>
        <taxon>Pseudotrocha</taxon>
        <taxon>Ploima</taxon>
        <taxon>Brachionidae</taxon>
        <taxon>Brachionus</taxon>
    </lineage>
</organism>
<name>A0A814S0N6_9BILA</name>
<gene>
    <name evidence="2" type="ORF">OXX778_LOCUS22852</name>
</gene>
<feature type="coiled-coil region" evidence="1">
    <location>
        <begin position="112"/>
        <end position="178"/>
    </location>
</feature>
<dbReference type="Proteomes" id="UP000663879">
    <property type="component" value="Unassembled WGS sequence"/>
</dbReference>
<proteinExistence type="predicted"/>
<keyword evidence="3" id="KW-1185">Reference proteome</keyword>
<evidence type="ECO:0008006" key="4">
    <source>
        <dbReference type="Google" id="ProtNLM"/>
    </source>
</evidence>
<reference evidence="2" key="1">
    <citation type="submission" date="2021-02" db="EMBL/GenBank/DDBJ databases">
        <authorList>
            <person name="Nowell W R."/>
        </authorList>
    </citation>
    <scope>NUCLEOTIDE SEQUENCE</scope>
    <source>
        <strain evidence="2">Ploen Becks lab</strain>
    </source>
</reference>
<keyword evidence="1" id="KW-0175">Coiled coil</keyword>
<evidence type="ECO:0000313" key="2">
    <source>
        <dbReference type="EMBL" id="CAF1139864.1"/>
    </source>
</evidence>
<accession>A0A814S0N6</accession>
<sequence>MLNHRETECKNATRCLKCADYGHSLSECKNSKIKCIYCEGTHFTSNENCQKVCEKTYSLNENCMEILLGEGLIENKYNVKKKLKDTTEKVNQNLNYENRVVLDDEKINNLVETAVKNKIEDLEKKFHILETNLEKQKVEIIGLKDGLKSLENVVENVKNEVKKELDSVKVDVNSVKEDLNREA</sequence>